<dbReference type="RefSeq" id="WP_160658346.1">
    <property type="nucleotide sequence ID" value="NZ_RSEJ01000049.1"/>
</dbReference>
<dbReference type="SUPFAM" id="SSF88874">
    <property type="entry name" value="Receptor-binding domain of short tail fibre protein gp12"/>
    <property type="match status" value="1"/>
</dbReference>
<name>A0ABW9YQD2_9GAMM</name>
<dbReference type="EMBL" id="RSEJ01000049">
    <property type="protein sequence ID" value="NBI56153.1"/>
    <property type="molecule type" value="Genomic_DNA"/>
</dbReference>
<comment type="caution">
    <text evidence="2">The sequence shown here is derived from an EMBL/GenBank/DDBJ whole genome shotgun (WGS) entry which is preliminary data.</text>
</comment>
<proteinExistence type="predicted"/>
<dbReference type="InterPro" id="IPR011083">
    <property type="entry name" value="Phage_tail_collar_dom"/>
</dbReference>
<gene>
    <name evidence="2" type="ORF">EIZ48_27000</name>
</gene>
<dbReference type="InterPro" id="IPR037053">
    <property type="entry name" value="Phage_tail_collar_dom_sf"/>
</dbReference>
<dbReference type="Proteomes" id="UP000738517">
    <property type="component" value="Unassembled WGS sequence"/>
</dbReference>
<evidence type="ECO:0000313" key="2">
    <source>
        <dbReference type="EMBL" id="NBI56153.1"/>
    </source>
</evidence>
<dbReference type="Gene3D" id="3.90.1340.10">
    <property type="entry name" value="Phage tail collar domain"/>
    <property type="match status" value="1"/>
</dbReference>
<dbReference type="Pfam" id="PF07484">
    <property type="entry name" value="Collar"/>
    <property type="match status" value="1"/>
</dbReference>
<protein>
    <submittedName>
        <fullName evidence="2">Phage tail protein</fullName>
    </submittedName>
</protein>
<evidence type="ECO:0000259" key="1">
    <source>
        <dbReference type="Pfam" id="PF07484"/>
    </source>
</evidence>
<reference evidence="2 3" key="1">
    <citation type="journal article" date="2017" name="Int. J. Syst. Evol. Microbiol.">
        <title>Photobacterium alginatilyticum sp. nov., a marine bacterium isolated from bottom seawater.</title>
        <authorList>
            <person name="Wang X."/>
            <person name="Wang Y."/>
            <person name="Yang X."/>
            <person name="Sun H."/>
            <person name="Li B."/>
            <person name="Zhang X.H."/>
        </authorList>
    </citation>
    <scope>NUCLEOTIDE SEQUENCE [LARGE SCALE GENOMIC DNA]</scope>
    <source>
        <strain evidence="2 3">P03D4</strain>
    </source>
</reference>
<evidence type="ECO:0000313" key="3">
    <source>
        <dbReference type="Proteomes" id="UP000738517"/>
    </source>
</evidence>
<keyword evidence="3" id="KW-1185">Reference proteome</keyword>
<feature type="domain" description="Phage tail collar" evidence="1">
    <location>
        <begin position="7"/>
        <end position="63"/>
    </location>
</feature>
<organism evidence="2 3">
    <name type="scientific">Photobacterium alginatilyticum</name>
    <dbReference type="NCBI Taxonomy" id="1775171"/>
    <lineage>
        <taxon>Bacteria</taxon>
        <taxon>Pseudomonadati</taxon>
        <taxon>Pseudomonadota</taxon>
        <taxon>Gammaproteobacteria</taxon>
        <taxon>Vibrionales</taxon>
        <taxon>Vibrionaceae</taxon>
        <taxon>Photobacterium</taxon>
    </lineage>
</organism>
<accession>A0ABW9YQD2</accession>
<sequence>MAEPFIGEIRITPYTFSPRDFAYCDGQLVPISQNSTLYAVIGTTYGGNGTTSMGLPNLKGRAPMHSGQAPGLSYRPIGYPGGVNQVALDQTQLPAHTHEVTGINKAGDSHSGAGNYLAIDTNINVRVRNLNAAPTGLQDMSSATLQVAGASAAHENRQPFLVMPFCIALMGLFPSRN</sequence>